<evidence type="ECO:0000256" key="2">
    <source>
        <dbReference type="ARBA" id="ARBA00023125"/>
    </source>
</evidence>
<dbReference type="RefSeq" id="WP_046289616.1">
    <property type="nucleotide sequence ID" value="NZ_JBCGBG010000011.1"/>
</dbReference>
<reference evidence="5 6" key="1">
    <citation type="submission" date="2024-04" db="EMBL/GenBank/DDBJ databases">
        <authorList>
            <person name="Suleimanova A.D."/>
            <person name="Pudova D.S."/>
            <person name="Shagimardanova E.I."/>
            <person name="Sharipova M.R."/>
        </authorList>
    </citation>
    <scope>NUCLEOTIDE SEQUENCE [LARGE SCALE GENOMIC DNA]</scope>
    <source>
        <strain evidence="5 6">3.1</strain>
    </source>
</reference>
<dbReference type="EMBL" id="JBCGBG010000011">
    <property type="protein sequence ID" value="MEL7698467.1"/>
    <property type="molecule type" value="Genomic_DNA"/>
</dbReference>
<comment type="caution">
    <text evidence="5">The sequence shown here is derived from an EMBL/GenBank/DDBJ whole genome shotgun (WGS) entry which is preliminary data.</text>
</comment>
<feature type="domain" description="HTH cro/C1-type" evidence="4">
    <location>
        <begin position="28"/>
        <end position="71"/>
    </location>
</feature>
<evidence type="ECO:0000256" key="3">
    <source>
        <dbReference type="ARBA" id="ARBA00023163"/>
    </source>
</evidence>
<dbReference type="PANTHER" id="PTHR36511:SF3">
    <property type="entry name" value="ANTITOXIN HIGA-2"/>
    <property type="match status" value="1"/>
</dbReference>
<sequence>MNLSNQHETLKSFRARISAVPLMSGEQIKQLRESHHLSQAMLAELMNLSVVTISKWERNEKNPNGAALVLLNALASGGAQAFSWRIREGGNVD</sequence>
<dbReference type="InterPro" id="IPR052359">
    <property type="entry name" value="HTH-type_reg/antitoxin"/>
</dbReference>
<dbReference type="Gene3D" id="1.10.260.40">
    <property type="entry name" value="lambda repressor-like DNA-binding domains"/>
    <property type="match status" value="1"/>
</dbReference>
<proteinExistence type="predicted"/>
<keyword evidence="3" id="KW-0804">Transcription</keyword>
<dbReference type="PROSITE" id="PS50943">
    <property type="entry name" value="HTH_CROC1"/>
    <property type="match status" value="1"/>
</dbReference>
<keyword evidence="1" id="KW-0805">Transcription regulation</keyword>
<evidence type="ECO:0000313" key="6">
    <source>
        <dbReference type="Proteomes" id="UP001468095"/>
    </source>
</evidence>
<gene>
    <name evidence="5" type="ORF">AABB92_22785</name>
</gene>
<evidence type="ECO:0000256" key="1">
    <source>
        <dbReference type="ARBA" id="ARBA00023015"/>
    </source>
</evidence>
<keyword evidence="2" id="KW-0238">DNA-binding</keyword>
<name>A0ABU9MQX1_9GAMM</name>
<dbReference type="Pfam" id="PF01381">
    <property type="entry name" value="HTH_3"/>
    <property type="match status" value="1"/>
</dbReference>
<evidence type="ECO:0000259" key="4">
    <source>
        <dbReference type="PROSITE" id="PS50943"/>
    </source>
</evidence>
<organism evidence="5 6">
    <name type="scientific">Pantoea brenneri</name>
    <dbReference type="NCBI Taxonomy" id="472694"/>
    <lineage>
        <taxon>Bacteria</taxon>
        <taxon>Pseudomonadati</taxon>
        <taxon>Pseudomonadota</taxon>
        <taxon>Gammaproteobacteria</taxon>
        <taxon>Enterobacterales</taxon>
        <taxon>Erwiniaceae</taxon>
        <taxon>Pantoea</taxon>
    </lineage>
</organism>
<evidence type="ECO:0000313" key="5">
    <source>
        <dbReference type="EMBL" id="MEL7698467.1"/>
    </source>
</evidence>
<dbReference type="Proteomes" id="UP001468095">
    <property type="component" value="Unassembled WGS sequence"/>
</dbReference>
<dbReference type="SMART" id="SM00530">
    <property type="entry name" value="HTH_XRE"/>
    <property type="match status" value="1"/>
</dbReference>
<keyword evidence="6" id="KW-1185">Reference proteome</keyword>
<dbReference type="PANTHER" id="PTHR36511">
    <property type="entry name" value="MERR FAMILY BACTERIAL REGULATORY PROTEIN"/>
    <property type="match status" value="1"/>
</dbReference>
<dbReference type="InterPro" id="IPR010982">
    <property type="entry name" value="Lambda_DNA-bd_dom_sf"/>
</dbReference>
<accession>A0ABU9MQX1</accession>
<protein>
    <submittedName>
        <fullName evidence="5">Helix-turn-helix domain-containing protein</fullName>
    </submittedName>
</protein>
<dbReference type="CDD" id="cd00093">
    <property type="entry name" value="HTH_XRE"/>
    <property type="match status" value="1"/>
</dbReference>
<dbReference type="SUPFAM" id="SSF47413">
    <property type="entry name" value="lambda repressor-like DNA-binding domains"/>
    <property type="match status" value="1"/>
</dbReference>
<dbReference type="InterPro" id="IPR001387">
    <property type="entry name" value="Cro/C1-type_HTH"/>
</dbReference>